<keyword evidence="4" id="KW-1185">Reference proteome</keyword>
<organism evidence="3 4">
    <name type="scientific">Tremella mesenterica</name>
    <name type="common">Jelly fungus</name>
    <dbReference type="NCBI Taxonomy" id="5217"/>
    <lineage>
        <taxon>Eukaryota</taxon>
        <taxon>Fungi</taxon>
        <taxon>Dikarya</taxon>
        <taxon>Basidiomycota</taxon>
        <taxon>Agaricomycotina</taxon>
        <taxon>Tremellomycetes</taxon>
        <taxon>Tremellales</taxon>
        <taxon>Tremellaceae</taxon>
        <taxon>Tremella</taxon>
    </lineage>
</organism>
<feature type="compositionally biased region" description="Low complexity" evidence="2">
    <location>
        <begin position="58"/>
        <end position="76"/>
    </location>
</feature>
<dbReference type="PANTHER" id="PTHR46749">
    <property type="entry name" value="COMPLEX III ASSEMBLY FACTOR LYRM7"/>
    <property type="match status" value="1"/>
</dbReference>
<evidence type="ECO:0000313" key="4">
    <source>
        <dbReference type="Proteomes" id="UP000289152"/>
    </source>
</evidence>
<dbReference type="GO" id="GO:0034551">
    <property type="term" value="P:mitochondrial respiratory chain complex III assembly"/>
    <property type="evidence" value="ECO:0007669"/>
    <property type="project" value="TreeGrafter"/>
</dbReference>
<sequence length="169" mass="19169">MSFPVNLRPQARSAYRAVLRATKITFNEKKGDEPRKIALRSLLRQTFSSPTLTPPSQLPQSSTSPSNSISQSQSTSKVNENSDSAISPKGIEREEVHVKFEELKKRIEEWKEVALFIRKNVVQGVKDEQGTFRLRLTSETELGDNTTIRDPPKLPNTPFPRGRKKDHVQ</sequence>
<accession>A0A4Q1BU47</accession>
<evidence type="ECO:0008006" key="5">
    <source>
        <dbReference type="Google" id="ProtNLM"/>
    </source>
</evidence>
<feature type="region of interest" description="Disordered" evidence="2">
    <location>
        <begin position="137"/>
        <end position="169"/>
    </location>
</feature>
<dbReference type="InterPro" id="IPR050435">
    <property type="entry name" value="MZM1/LYRM7"/>
</dbReference>
<dbReference type="OrthoDB" id="277888at2759"/>
<dbReference type="AlphaFoldDB" id="A0A4Q1BU47"/>
<comment type="caution">
    <text evidence="3">The sequence shown here is derived from an EMBL/GenBank/DDBJ whole genome shotgun (WGS) entry which is preliminary data.</text>
</comment>
<evidence type="ECO:0000256" key="1">
    <source>
        <dbReference type="SAM" id="Coils"/>
    </source>
</evidence>
<dbReference type="EMBL" id="SDIL01000007">
    <property type="protein sequence ID" value="RXK41619.1"/>
    <property type="molecule type" value="Genomic_DNA"/>
</dbReference>
<gene>
    <name evidence="3" type="ORF">M231_01118</name>
</gene>
<feature type="region of interest" description="Disordered" evidence="2">
    <location>
        <begin position="48"/>
        <end position="93"/>
    </location>
</feature>
<evidence type="ECO:0000256" key="2">
    <source>
        <dbReference type="SAM" id="MobiDB-lite"/>
    </source>
</evidence>
<evidence type="ECO:0000313" key="3">
    <source>
        <dbReference type="EMBL" id="RXK41619.1"/>
    </source>
</evidence>
<dbReference type="PANTHER" id="PTHR46749:SF1">
    <property type="entry name" value="COMPLEX III ASSEMBLY FACTOR LYRM7"/>
    <property type="match status" value="1"/>
</dbReference>
<name>A0A4Q1BU47_TREME</name>
<feature type="coiled-coil region" evidence="1">
    <location>
        <begin position="93"/>
        <end position="120"/>
    </location>
</feature>
<dbReference type="STRING" id="5217.A0A4Q1BU47"/>
<dbReference type="Proteomes" id="UP000289152">
    <property type="component" value="Unassembled WGS sequence"/>
</dbReference>
<reference evidence="3 4" key="1">
    <citation type="submission" date="2016-06" db="EMBL/GenBank/DDBJ databases">
        <title>Evolution of pathogenesis and genome organization in the Tremellales.</title>
        <authorList>
            <person name="Cuomo C."/>
            <person name="Litvintseva A."/>
            <person name="Heitman J."/>
            <person name="Chen Y."/>
            <person name="Sun S."/>
            <person name="Springer D."/>
            <person name="Dromer F."/>
            <person name="Young S."/>
            <person name="Zeng Q."/>
            <person name="Chapman S."/>
            <person name="Gujja S."/>
            <person name="Saif S."/>
            <person name="Birren B."/>
        </authorList>
    </citation>
    <scope>NUCLEOTIDE SEQUENCE [LARGE SCALE GENOMIC DNA]</scope>
    <source>
        <strain evidence="3 4">ATCC 28783</strain>
    </source>
</reference>
<keyword evidence="1" id="KW-0175">Coiled coil</keyword>
<protein>
    <recommendedName>
        <fullName evidence="5">Mitochondrial zinc maintenance protein 1, mitochondrial</fullName>
    </recommendedName>
</protein>
<proteinExistence type="predicted"/>
<feature type="compositionally biased region" description="Polar residues" evidence="2">
    <location>
        <begin position="137"/>
        <end position="148"/>
    </location>
</feature>
<dbReference type="VEuPathDB" id="FungiDB:TREMEDRAFT_24381"/>
<dbReference type="GO" id="GO:0005759">
    <property type="term" value="C:mitochondrial matrix"/>
    <property type="evidence" value="ECO:0007669"/>
    <property type="project" value="TreeGrafter"/>
</dbReference>
<dbReference type="GO" id="GO:0044183">
    <property type="term" value="F:protein folding chaperone"/>
    <property type="evidence" value="ECO:0007669"/>
    <property type="project" value="TreeGrafter"/>
</dbReference>
<dbReference type="InParanoid" id="A0A4Q1BU47"/>